<dbReference type="InterPro" id="IPR000772">
    <property type="entry name" value="Ricin_B_lectin"/>
</dbReference>
<accession>A0A8J3LLI0</accession>
<dbReference type="Pfam" id="PF00652">
    <property type="entry name" value="Ricin_B_lectin"/>
    <property type="match status" value="1"/>
</dbReference>
<dbReference type="Gene3D" id="2.80.10.50">
    <property type="match status" value="2"/>
</dbReference>
<proteinExistence type="predicted"/>
<evidence type="ECO:0000313" key="3">
    <source>
        <dbReference type="EMBL" id="GIG16795.1"/>
    </source>
</evidence>
<name>A0A8J3LLI0_9ACTN</name>
<reference evidence="3" key="1">
    <citation type="submission" date="2021-01" db="EMBL/GenBank/DDBJ databases">
        <title>Whole genome shotgun sequence of Catellatospora methionotrophica NBRC 14553.</title>
        <authorList>
            <person name="Komaki H."/>
            <person name="Tamura T."/>
        </authorList>
    </citation>
    <scope>NUCLEOTIDE SEQUENCE</scope>
    <source>
        <strain evidence="3">NBRC 14553</strain>
    </source>
</reference>
<dbReference type="SUPFAM" id="SSF50370">
    <property type="entry name" value="Ricin B-like lectins"/>
    <property type="match status" value="1"/>
</dbReference>
<evidence type="ECO:0000259" key="2">
    <source>
        <dbReference type="SMART" id="SM00458"/>
    </source>
</evidence>
<sequence>MFTAPGNTTFAPQATMPGQYSPDGTDWISNNLSLRGCALSNNATTLTCEAFGISGGYSSWPSGGFFRFTPQVTVNPNAPAGTTLSPSGTAAITYNDVNAGKTLTITDGTLTVATPAPVTGRAGMCLDVGGRSNGDNVRIWQCLNHTNQRFEIEGGRVKIADTVGTANEMCLDAGARNNGANVFLWKCAAGNTNQQWVVRNGNLVLKDTIGTTAQMCLDIGGTRNNGDNARIWQCLNHTNQRFVVQRGYLKVEDTL</sequence>
<dbReference type="CDD" id="cd00161">
    <property type="entry name" value="beta-trefoil_Ricin-like"/>
    <property type="match status" value="1"/>
</dbReference>
<keyword evidence="4" id="KW-1185">Reference proteome</keyword>
<protein>
    <recommendedName>
        <fullName evidence="2">Ricin B lectin domain-containing protein</fullName>
    </recommendedName>
</protein>
<gene>
    <name evidence="3" type="ORF">Cme02nite_51270</name>
</gene>
<dbReference type="EMBL" id="BONJ01000028">
    <property type="protein sequence ID" value="GIG16795.1"/>
    <property type="molecule type" value="Genomic_DNA"/>
</dbReference>
<feature type="domain" description="Ricin B lectin" evidence="2">
    <location>
        <begin position="114"/>
        <end position="245"/>
    </location>
</feature>
<comment type="caution">
    <text evidence="3">The sequence shown here is derived from an EMBL/GenBank/DDBJ whole genome shotgun (WGS) entry which is preliminary data.</text>
</comment>
<organism evidence="3 4">
    <name type="scientific">Catellatospora methionotrophica</name>
    <dbReference type="NCBI Taxonomy" id="121620"/>
    <lineage>
        <taxon>Bacteria</taxon>
        <taxon>Bacillati</taxon>
        <taxon>Actinomycetota</taxon>
        <taxon>Actinomycetes</taxon>
        <taxon>Micromonosporales</taxon>
        <taxon>Micromonosporaceae</taxon>
        <taxon>Catellatospora</taxon>
    </lineage>
</organism>
<evidence type="ECO:0000313" key="4">
    <source>
        <dbReference type="Proteomes" id="UP000660339"/>
    </source>
</evidence>
<feature type="region of interest" description="Disordered" evidence="1">
    <location>
        <begin position="1"/>
        <end position="22"/>
    </location>
</feature>
<dbReference type="InterPro" id="IPR035992">
    <property type="entry name" value="Ricin_B-like_lectins"/>
</dbReference>
<dbReference type="AlphaFoldDB" id="A0A8J3LLI0"/>
<feature type="compositionally biased region" description="Polar residues" evidence="1">
    <location>
        <begin position="1"/>
        <end position="18"/>
    </location>
</feature>
<evidence type="ECO:0000256" key="1">
    <source>
        <dbReference type="SAM" id="MobiDB-lite"/>
    </source>
</evidence>
<dbReference type="SMART" id="SM00458">
    <property type="entry name" value="RICIN"/>
    <property type="match status" value="1"/>
</dbReference>
<dbReference type="PROSITE" id="PS50231">
    <property type="entry name" value="RICIN_B_LECTIN"/>
    <property type="match status" value="1"/>
</dbReference>
<dbReference type="Proteomes" id="UP000660339">
    <property type="component" value="Unassembled WGS sequence"/>
</dbReference>